<reference evidence="4" key="1">
    <citation type="submission" date="2016-04" db="EMBL/GenBank/DDBJ databases">
        <authorList>
            <person name="Nguyen H.D."/>
            <person name="Kesanakurti P."/>
            <person name="Cullis J."/>
            <person name="Levesque C.A."/>
            <person name="Hambleton S."/>
        </authorList>
    </citation>
    <scope>NUCLEOTIDE SEQUENCE</scope>
    <source>
        <strain evidence="4">DAOMC 238032</strain>
    </source>
</reference>
<dbReference type="EMBL" id="LWDD02000609">
    <property type="protein sequence ID" value="KAE8258114.1"/>
    <property type="molecule type" value="Genomic_DNA"/>
</dbReference>
<evidence type="ECO:0000256" key="2">
    <source>
        <dbReference type="SAM" id="MobiDB-lite"/>
    </source>
</evidence>
<feature type="compositionally biased region" description="Polar residues" evidence="2">
    <location>
        <begin position="1"/>
        <end position="21"/>
    </location>
</feature>
<proteinExistence type="predicted"/>
<gene>
    <name evidence="4" type="ORF">A4X03_0g4474</name>
    <name evidence="3" type="ORF">JKIAZH3_G5062</name>
</gene>
<dbReference type="Proteomes" id="UP000836402">
    <property type="component" value="Unassembled WGS sequence"/>
</dbReference>
<dbReference type="AlphaFoldDB" id="A0A177UCC6"/>
<feature type="compositionally biased region" description="Low complexity" evidence="2">
    <location>
        <begin position="271"/>
        <end position="286"/>
    </location>
</feature>
<keyword evidence="1" id="KW-0175">Coiled coil</keyword>
<sequence length="463" mass="52238">MAFDSTSTSTSKVSRASGQSATTRRRRVFWTTRQERSLAQLLRDNPAFQATLLQIWFPSAQSTSASSSNNDARRGLSTRRLGVKSTLQAIIVQIFGNGPAKTPQQVRSKLRTMYRRYLAERNKMYPTAQQMLLREMDGYEGEIGRWKRQRYRVLLECQWWEIAHQIMIARERASQRPTSHTSTSAVTIDTVEGGSSEQGQRRSANVQWAENATGQEEDELDDDEEEDGEKPESDIIPHQQGIFVSMQSGRDEEAPEEGTTDSIEEDESEGDSSSSVMSTSSDSSIVFISARRSDDTMDVDSPTTESANNDLDGNNGQVWAGPSVTSPSNDPRQHQLPSVDTTNATSPTNSTHALLKSVKRLPKLGKYRSSRQLNVAVSSRTLKEQQTRLLIEQERTKRLKLKLEARAQEREQWLQPVMARMNVLEAQVKMTNEEMQRTLLQHVDRTLWTARSFSALLPNHANN</sequence>
<feature type="coiled-coil region" evidence="1">
    <location>
        <begin position="391"/>
        <end position="441"/>
    </location>
</feature>
<reference evidence="4" key="2">
    <citation type="journal article" date="2019" name="IMA Fungus">
        <title>Genome sequencing and comparison of five Tilletia species to identify candidate genes for the detection of regulated species infecting wheat.</title>
        <authorList>
            <person name="Nguyen H.D.T."/>
            <person name="Sultana T."/>
            <person name="Kesanakurti P."/>
            <person name="Hambleton S."/>
        </authorList>
    </citation>
    <scope>NUCLEOTIDE SEQUENCE</scope>
    <source>
        <strain evidence="4">DAOMC 238032</strain>
    </source>
</reference>
<dbReference type="EMBL" id="CAJHJG010005183">
    <property type="protein sequence ID" value="CAD6948255.1"/>
    <property type="molecule type" value="Genomic_DNA"/>
</dbReference>
<evidence type="ECO:0000313" key="6">
    <source>
        <dbReference type="Proteomes" id="UP000836402"/>
    </source>
</evidence>
<comment type="caution">
    <text evidence="4">The sequence shown here is derived from an EMBL/GenBank/DDBJ whole genome shotgun (WGS) entry which is preliminary data.</text>
</comment>
<evidence type="ECO:0000313" key="5">
    <source>
        <dbReference type="Proteomes" id="UP000077671"/>
    </source>
</evidence>
<evidence type="ECO:0000313" key="4">
    <source>
        <dbReference type="EMBL" id="KAE8258114.1"/>
    </source>
</evidence>
<dbReference type="Proteomes" id="UP000077671">
    <property type="component" value="Unassembled WGS sequence"/>
</dbReference>
<feature type="compositionally biased region" description="Acidic residues" evidence="2">
    <location>
        <begin position="215"/>
        <end position="229"/>
    </location>
</feature>
<evidence type="ECO:0000313" key="3">
    <source>
        <dbReference type="EMBL" id="CAD6948255.1"/>
    </source>
</evidence>
<feature type="compositionally biased region" description="Polar residues" evidence="2">
    <location>
        <begin position="301"/>
        <end position="351"/>
    </location>
</feature>
<evidence type="ECO:0000256" key="1">
    <source>
        <dbReference type="SAM" id="Coils"/>
    </source>
</evidence>
<accession>A0A177UCC6</accession>
<keyword evidence="6" id="KW-1185">Reference proteome</keyword>
<feature type="region of interest" description="Disordered" evidence="2">
    <location>
        <begin position="172"/>
        <end position="351"/>
    </location>
</feature>
<name>A0A177UCC6_9BASI</name>
<organism evidence="4 5">
    <name type="scientific">Tilletia caries</name>
    <name type="common">wheat bunt fungus</name>
    <dbReference type="NCBI Taxonomy" id="13290"/>
    <lineage>
        <taxon>Eukaryota</taxon>
        <taxon>Fungi</taxon>
        <taxon>Dikarya</taxon>
        <taxon>Basidiomycota</taxon>
        <taxon>Ustilaginomycotina</taxon>
        <taxon>Exobasidiomycetes</taxon>
        <taxon>Tilletiales</taxon>
        <taxon>Tilletiaceae</taxon>
        <taxon>Tilletia</taxon>
    </lineage>
</organism>
<protein>
    <submittedName>
        <fullName evidence="4">Uncharacterized protein</fullName>
    </submittedName>
</protein>
<feature type="compositionally biased region" description="Polar residues" evidence="2">
    <location>
        <begin position="175"/>
        <end position="214"/>
    </location>
</feature>
<reference evidence="3" key="3">
    <citation type="submission" date="2020-10" db="EMBL/GenBank/DDBJ databases">
        <authorList>
            <person name="Sedaghatjoo S."/>
        </authorList>
    </citation>
    <scope>NUCLEOTIDE SEQUENCE</scope>
    <source>
        <strain evidence="3">AZH3</strain>
    </source>
</reference>
<feature type="compositionally biased region" description="Acidic residues" evidence="2">
    <location>
        <begin position="253"/>
        <end position="270"/>
    </location>
</feature>
<feature type="region of interest" description="Disordered" evidence="2">
    <location>
        <begin position="1"/>
        <end position="28"/>
    </location>
</feature>